<feature type="signal peptide" evidence="1">
    <location>
        <begin position="1"/>
        <end position="18"/>
    </location>
</feature>
<dbReference type="Proteomes" id="UP000663852">
    <property type="component" value="Unassembled WGS sequence"/>
</dbReference>
<evidence type="ECO:0000313" key="3">
    <source>
        <dbReference type="Proteomes" id="UP000663852"/>
    </source>
</evidence>
<feature type="chain" id="PRO_5032351756" evidence="1">
    <location>
        <begin position="19"/>
        <end position="294"/>
    </location>
</feature>
<gene>
    <name evidence="2" type="ORF">EDS130_LOCUS34069</name>
</gene>
<evidence type="ECO:0000256" key="1">
    <source>
        <dbReference type="SAM" id="SignalP"/>
    </source>
</evidence>
<comment type="caution">
    <text evidence="2">The sequence shown here is derived from an EMBL/GenBank/DDBJ whole genome shotgun (WGS) entry which is preliminary data.</text>
</comment>
<dbReference type="EMBL" id="CAJNOJ010000280">
    <property type="protein sequence ID" value="CAF1365500.1"/>
    <property type="molecule type" value="Genomic_DNA"/>
</dbReference>
<accession>A0A815IAR3</accession>
<reference evidence="2" key="1">
    <citation type="submission" date="2021-02" db="EMBL/GenBank/DDBJ databases">
        <authorList>
            <person name="Nowell W R."/>
        </authorList>
    </citation>
    <scope>NUCLEOTIDE SEQUENCE</scope>
</reference>
<protein>
    <submittedName>
        <fullName evidence="2">Uncharacterized protein</fullName>
    </submittedName>
</protein>
<keyword evidence="1" id="KW-0732">Signal</keyword>
<organism evidence="2 3">
    <name type="scientific">Adineta ricciae</name>
    <name type="common">Rotifer</name>
    <dbReference type="NCBI Taxonomy" id="249248"/>
    <lineage>
        <taxon>Eukaryota</taxon>
        <taxon>Metazoa</taxon>
        <taxon>Spiralia</taxon>
        <taxon>Gnathifera</taxon>
        <taxon>Rotifera</taxon>
        <taxon>Eurotatoria</taxon>
        <taxon>Bdelloidea</taxon>
        <taxon>Adinetida</taxon>
        <taxon>Adinetidae</taxon>
        <taxon>Adineta</taxon>
    </lineage>
</organism>
<evidence type="ECO:0000313" key="2">
    <source>
        <dbReference type="EMBL" id="CAF1365500.1"/>
    </source>
</evidence>
<dbReference type="OrthoDB" id="10042103at2759"/>
<proteinExistence type="predicted"/>
<dbReference type="AlphaFoldDB" id="A0A815IAR3"/>
<name>A0A815IAR3_ADIRI</name>
<sequence>MMLLHLLIIFILYNPVSCQISCYACSRASDTYKYLITADNIPEKLNDCPIIANQSECVISMRWFLNNNETELDMVPETRHKRSISSEHTITVDAIVGKDGSSFSLQHSLYYFCSTDKCNSPSSLKRLLQSLTLNDQFMELIALLRPSTQFDGHWCLLLSNQTTEACKVPVVVDPNNCKQCSTTFISESKSTGSICAGCYTDDVHQEFLGREILFNLTDQTQTEIEMINCRSENCNSLRTIDLIRGKMTGAYRGIGFKVVKKLLQQSSKTNDIILLGSQNINRGQDISVKLASQN</sequence>